<dbReference type="PROSITE" id="PS01109">
    <property type="entry name" value="RIBOSOMAL_L10"/>
    <property type="match status" value="1"/>
</dbReference>
<dbReference type="Pfam" id="PF00466">
    <property type="entry name" value="Ribosomal_L10"/>
    <property type="match status" value="1"/>
</dbReference>
<dbReference type="Proteomes" id="UP000216943">
    <property type="component" value="Unassembled WGS sequence"/>
</dbReference>
<dbReference type="GO" id="GO:0015934">
    <property type="term" value="C:large ribosomal subunit"/>
    <property type="evidence" value="ECO:0007669"/>
    <property type="project" value="InterPro"/>
</dbReference>
<comment type="subunit">
    <text evidence="5">Part of the ribosomal stalk of the 50S ribosomal subunit. The N-terminus interacts with L11 and the large rRNA to form the base of the stalk. The C-terminus forms an elongated spine to which L12 dimers bind in a sequential fashion forming a multimeric L10(L12)X complex.</text>
</comment>
<comment type="similarity">
    <text evidence="1 5">Belongs to the universal ribosomal protein uL10 family.</text>
</comment>
<dbReference type="InterPro" id="IPR001790">
    <property type="entry name" value="Ribosomal_uL10"/>
</dbReference>
<dbReference type="InterPro" id="IPR022973">
    <property type="entry name" value="Ribosomal_uL10_bac"/>
</dbReference>
<dbReference type="PANTHER" id="PTHR11560">
    <property type="entry name" value="39S RIBOSOMAL PROTEIN L10, MITOCHONDRIAL"/>
    <property type="match status" value="1"/>
</dbReference>
<dbReference type="HAMAP" id="MF_00362">
    <property type="entry name" value="Ribosomal_uL10"/>
    <property type="match status" value="1"/>
</dbReference>
<gene>
    <name evidence="5" type="primary">rplJ</name>
    <name evidence="6" type="ORF">CJJ23_03065</name>
</gene>
<evidence type="ECO:0000313" key="6">
    <source>
        <dbReference type="EMBL" id="PAK21231.1"/>
    </source>
</evidence>
<dbReference type="OrthoDB" id="9808307at2"/>
<sequence length="168" mass="18673">MHAESKNRLEKKAIINEIKNKFNTIEGFYIAEYRGLSVAQMTDLRFKAQDLGVDIKVYKNRLVKHVTSKSYADLDQYLVGPNIFVFAQENAIAGAKLLKSFAKDNPDLVIKAGIYENKVIDAQGVLDVAGLPTYEEALTILANSLLSPLKQVALSFKLLADENKLPAE</sequence>
<protein>
    <recommendedName>
        <fullName evidence="4 5">Large ribosomal subunit protein uL10</fullName>
    </recommendedName>
</protein>
<dbReference type="GO" id="GO:0070180">
    <property type="term" value="F:large ribosomal subunit rRNA binding"/>
    <property type="evidence" value="ECO:0007669"/>
    <property type="project" value="UniProtKB-UniRule"/>
</dbReference>
<comment type="function">
    <text evidence="5">Forms part of the ribosomal stalk, playing a central role in the interaction of the ribosome with GTP-bound translation factors.</text>
</comment>
<dbReference type="AlphaFoldDB" id="A0A269TIJ9"/>
<keyword evidence="3 5" id="KW-0687">Ribonucleoprotein</keyword>
<keyword evidence="5" id="KW-0694">RNA-binding</keyword>
<keyword evidence="5" id="KW-0699">rRNA-binding</keyword>
<dbReference type="GO" id="GO:0003735">
    <property type="term" value="F:structural constituent of ribosome"/>
    <property type="evidence" value="ECO:0007669"/>
    <property type="project" value="InterPro"/>
</dbReference>
<evidence type="ECO:0000313" key="7">
    <source>
        <dbReference type="Proteomes" id="UP000216943"/>
    </source>
</evidence>
<organism evidence="6 7">
    <name type="scientific">Mycoplasmopsis agassizii</name>
    <dbReference type="NCBI Taxonomy" id="33922"/>
    <lineage>
        <taxon>Bacteria</taxon>
        <taxon>Bacillati</taxon>
        <taxon>Mycoplasmatota</taxon>
        <taxon>Mycoplasmoidales</taxon>
        <taxon>Metamycoplasmataceae</taxon>
        <taxon>Mycoplasmopsis</taxon>
    </lineage>
</organism>
<keyword evidence="2 5" id="KW-0689">Ribosomal protein</keyword>
<proteinExistence type="inferred from homology"/>
<evidence type="ECO:0000256" key="3">
    <source>
        <dbReference type="ARBA" id="ARBA00023274"/>
    </source>
</evidence>
<dbReference type="GO" id="GO:0006412">
    <property type="term" value="P:translation"/>
    <property type="evidence" value="ECO:0007669"/>
    <property type="project" value="UniProtKB-UniRule"/>
</dbReference>
<evidence type="ECO:0000256" key="1">
    <source>
        <dbReference type="ARBA" id="ARBA00008889"/>
    </source>
</evidence>
<reference evidence="7" key="1">
    <citation type="submission" date="2017-08" db="EMBL/GenBank/DDBJ databases">
        <authorList>
            <person name="Alvarez-Ponce D."/>
            <person name="Weitzman C.L."/>
            <person name="Tillett R.L."/>
            <person name="Sandmeier F.C."/>
            <person name="Tracy C.R."/>
        </authorList>
    </citation>
    <scope>NUCLEOTIDE SEQUENCE [LARGE SCALE GENOMIC DNA]</scope>
    <source>
        <strain evidence="7">723</strain>
    </source>
</reference>
<dbReference type="EMBL" id="NQNY01000009">
    <property type="protein sequence ID" value="PAK21231.1"/>
    <property type="molecule type" value="Genomic_DNA"/>
</dbReference>
<evidence type="ECO:0000256" key="2">
    <source>
        <dbReference type="ARBA" id="ARBA00022980"/>
    </source>
</evidence>
<evidence type="ECO:0000256" key="4">
    <source>
        <dbReference type="ARBA" id="ARBA00035202"/>
    </source>
</evidence>
<dbReference type="InterPro" id="IPR043141">
    <property type="entry name" value="Ribosomal_uL10-like_sf"/>
</dbReference>
<dbReference type="InterPro" id="IPR002363">
    <property type="entry name" value="Ribosomal_uL10_CS_bac"/>
</dbReference>
<dbReference type="RefSeq" id="WP_095334896.1">
    <property type="nucleotide sequence ID" value="NZ_NQNY01000009.1"/>
</dbReference>
<dbReference type="InterPro" id="IPR047865">
    <property type="entry name" value="Ribosomal_uL10_bac_type"/>
</dbReference>
<accession>A0A269TIJ9</accession>
<dbReference type="SUPFAM" id="SSF160369">
    <property type="entry name" value="Ribosomal protein L10-like"/>
    <property type="match status" value="1"/>
</dbReference>
<dbReference type="CDD" id="cd05797">
    <property type="entry name" value="Ribosomal_L10"/>
    <property type="match status" value="1"/>
</dbReference>
<evidence type="ECO:0000256" key="5">
    <source>
        <dbReference type="HAMAP-Rule" id="MF_00362"/>
    </source>
</evidence>
<dbReference type="Gene3D" id="3.30.70.1730">
    <property type="match status" value="1"/>
</dbReference>
<name>A0A269TIJ9_9BACT</name>
<dbReference type="NCBIfam" id="NF000955">
    <property type="entry name" value="PRK00099.1-1"/>
    <property type="match status" value="1"/>
</dbReference>
<comment type="caution">
    <text evidence="6">The sequence shown here is derived from an EMBL/GenBank/DDBJ whole genome shotgun (WGS) entry which is preliminary data.</text>
</comment>